<dbReference type="GO" id="GO:0042840">
    <property type="term" value="P:D-glucuronate catabolic process"/>
    <property type="evidence" value="ECO:0007669"/>
    <property type="project" value="TreeGrafter"/>
</dbReference>
<evidence type="ECO:0000256" key="7">
    <source>
        <dbReference type="ARBA" id="ARBA00012927"/>
    </source>
</evidence>
<dbReference type="PANTHER" id="PTHR30387:SF2">
    <property type="entry name" value="MANNONATE DEHYDRATASE"/>
    <property type="match status" value="1"/>
</dbReference>
<comment type="cofactor">
    <cofactor evidence="2">
        <name>Mn(2+)</name>
        <dbReference type="ChEBI" id="CHEBI:29035"/>
    </cofactor>
</comment>
<dbReference type="GO" id="GO:0008927">
    <property type="term" value="F:mannonate dehydratase activity"/>
    <property type="evidence" value="ECO:0007669"/>
    <property type="project" value="UniProtKB-EC"/>
</dbReference>
<comment type="cofactor">
    <cofactor evidence="3">
        <name>Fe(2+)</name>
        <dbReference type="ChEBI" id="CHEBI:29033"/>
    </cofactor>
</comment>
<evidence type="ECO:0000256" key="9">
    <source>
        <dbReference type="ARBA" id="ARBA00023211"/>
    </source>
</evidence>
<name>A0A6L9Y497_9MICO</name>
<comment type="caution">
    <text evidence="11">The sequence shown here is derived from an EMBL/GenBank/DDBJ whole genome shotgun (WGS) entry which is preliminary data.</text>
</comment>
<keyword evidence="10" id="KW-0456">Lyase</keyword>
<dbReference type="PANTHER" id="PTHR30387">
    <property type="entry name" value="MANNONATE DEHYDRATASE"/>
    <property type="match status" value="1"/>
</dbReference>
<dbReference type="PIRSF" id="PIRSF016049">
    <property type="entry name" value="Man_dehyd"/>
    <property type="match status" value="1"/>
</dbReference>
<comment type="catalytic activity">
    <reaction evidence="1">
        <text>D-mannonate = 2-dehydro-3-deoxy-D-gluconate + H2O</text>
        <dbReference type="Rhea" id="RHEA:20097"/>
        <dbReference type="ChEBI" id="CHEBI:15377"/>
        <dbReference type="ChEBI" id="CHEBI:17767"/>
        <dbReference type="ChEBI" id="CHEBI:57990"/>
        <dbReference type="EC" id="4.2.1.8"/>
    </reaction>
</comment>
<keyword evidence="8" id="KW-0408">Iron</keyword>
<dbReference type="InterPro" id="IPR004628">
    <property type="entry name" value="Man_deHydtase"/>
</dbReference>
<evidence type="ECO:0000256" key="10">
    <source>
        <dbReference type="ARBA" id="ARBA00023239"/>
    </source>
</evidence>
<comment type="similarity">
    <text evidence="6">Belongs to the mannonate dehydratase family.</text>
</comment>
<dbReference type="RefSeq" id="WP_163291475.1">
    <property type="nucleotide sequence ID" value="NZ_JAAGWY010000006.1"/>
</dbReference>
<dbReference type="SUPFAM" id="SSF51658">
    <property type="entry name" value="Xylose isomerase-like"/>
    <property type="match status" value="1"/>
</dbReference>
<dbReference type="EC" id="4.2.1.8" evidence="7"/>
<dbReference type="Gene3D" id="3.20.20.150">
    <property type="entry name" value="Divalent-metal-dependent TIM barrel enzymes"/>
    <property type="match status" value="1"/>
</dbReference>
<proteinExistence type="inferred from homology"/>
<evidence type="ECO:0000256" key="3">
    <source>
        <dbReference type="ARBA" id="ARBA00001954"/>
    </source>
</evidence>
<dbReference type="InterPro" id="IPR036237">
    <property type="entry name" value="Xyl_isomerase-like_sf"/>
</dbReference>
<evidence type="ECO:0000256" key="6">
    <source>
        <dbReference type="ARBA" id="ARBA00007389"/>
    </source>
</evidence>
<evidence type="ECO:0000256" key="2">
    <source>
        <dbReference type="ARBA" id="ARBA00001936"/>
    </source>
</evidence>
<dbReference type="GO" id="GO:0030145">
    <property type="term" value="F:manganese ion binding"/>
    <property type="evidence" value="ECO:0007669"/>
    <property type="project" value="TreeGrafter"/>
</dbReference>
<accession>A0A6L9Y497</accession>
<dbReference type="AlphaFoldDB" id="A0A6L9Y497"/>
<keyword evidence="12" id="KW-1185">Reference proteome</keyword>
<keyword evidence="9" id="KW-0464">Manganese</keyword>
<protein>
    <recommendedName>
        <fullName evidence="7">mannonate dehydratase</fullName>
        <ecNumber evidence="7">4.2.1.8</ecNumber>
    </recommendedName>
</protein>
<evidence type="ECO:0000313" key="12">
    <source>
        <dbReference type="Proteomes" id="UP000474967"/>
    </source>
</evidence>
<evidence type="ECO:0000313" key="11">
    <source>
        <dbReference type="EMBL" id="NEN07974.1"/>
    </source>
</evidence>
<reference evidence="11 12" key="1">
    <citation type="journal article" date="2014" name="J. Microbiol.">
        <title>Diaminobutyricibacter tongyongensis gen. nov., sp. nov. and Homoserinibacter gongjuensis gen. nov., sp. nov. belong to the family Microbacteriaceae.</title>
        <authorList>
            <person name="Kim S.J."/>
            <person name="Ahn J.H."/>
            <person name="Weon H.Y."/>
            <person name="Hamada M."/>
            <person name="Suzuki K."/>
            <person name="Kwon S.W."/>
        </authorList>
    </citation>
    <scope>NUCLEOTIDE SEQUENCE [LARGE SCALE GENOMIC DNA]</scope>
    <source>
        <strain evidence="11 12">NBRC 108724</strain>
    </source>
</reference>
<evidence type="ECO:0000256" key="8">
    <source>
        <dbReference type="ARBA" id="ARBA00023004"/>
    </source>
</evidence>
<evidence type="ECO:0000256" key="1">
    <source>
        <dbReference type="ARBA" id="ARBA00001794"/>
    </source>
</evidence>
<dbReference type="GO" id="GO:0008198">
    <property type="term" value="F:ferrous iron binding"/>
    <property type="evidence" value="ECO:0007669"/>
    <property type="project" value="TreeGrafter"/>
</dbReference>
<comment type="pathway">
    <text evidence="5">Carbohydrate metabolism; pentose and glucuronate interconversion.</text>
</comment>
<evidence type="ECO:0000256" key="5">
    <source>
        <dbReference type="ARBA" id="ARBA00004892"/>
    </source>
</evidence>
<comment type="function">
    <text evidence="4">Catalyzes the dehydration of D-mannonate.</text>
</comment>
<dbReference type="UniPathway" id="UPA00246"/>
<sequence>MTSIQLSEMLPPRPEASWKLIKQCGVDTIVALLNGAEQDQRMFASVGARGFGDIDADEVPWGKKALKHNSELFSDHGFTVVGFEDSAPMDKARLGLPGRDEEIDNVITQVKAMGELGVTTLCYNWMALSSWGRTDTAIPTRGGALVTGFSLAESEKKPPLVQPGEVTEEQLWSALEYFLKAVVPVAEEAGVRLGLHPDDPPRPWDRNLPRIMSSVAAYRRMLEIVPSENSGITFCQGNFALMREVIDGETDLPALIREFGSERIPFVHFRDVKGTVEKFQETFHDAGQTDLPECMRAYHEIGFEGPMRPDHVPTLDGESNQRPGYETLGRLFAIGYIRGLEQAAYGHPAAKENIA</sequence>
<dbReference type="EMBL" id="JAAGWY010000006">
    <property type="protein sequence ID" value="NEN07974.1"/>
    <property type="molecule type" value="Genomic_DNA"/>
</dbReference>
<evidence type="ECO:0000256" key="4">
    <source>
        <dbReference type="ARBA" id="ARBA00002713"/>
    </source>
</evidence>
<gene>
    <name evidence="11" type="ORF">G3T36_19120</name>
</gene>
<dbReference type="Pfam" id="PF03786">
    <property type="entry name" value="UxuA"/>
    <property type="match status" value="2"/>
</dbReference>
<organism evidence="11 12">
    <name type="scientific">Leifsonia tongyongensis</name>
    <dbReference type="NCBI Taxonomy" id="1268043"/>
    <lineage>
        <taxon>Bacteria</taxon>
        <taxon>Bacillati</taxon>
        <taxon>Actinomycetota</taxon>
        <taxon>Actinomycetes</taxon>
        <taxon>Micrococcales</taxon>
        <taxon>Microbacteriaceae</taxon>
        <taxon>Leifsonia</taxon>
    </lineage>
</organism>
<dbReference type="Proteomes" id="UP000474967">
    <property type="component" value="Unassembled WGS sequence"/>
</dbReference>